<evidence type="ECO:0000256" key="6">
    <source>
        <dbReference type="ARBA" id="ARBA00015035"/>
    </source>
</evidence>
<keyword evidence="8" id="KW-0521">NADP</keyword>
<feature type="coiled-coil region" evidence="14">
    <location>
        <begin position="161"/>
        <end position="188"/>
    </location>
</feature>
<dbReference type="GO" id="GO:0009231">
    <property type="term" value="P:riboflavin biosynthetic process"/>
    <property type="evidence" value="ECO:0007669"/>
    <property type="project" value="UniProtKB-KW"/>
</dbReference>
<feature type="region of interest" description="Disordered" evidence="15">
    <location>
        <begin position="40"/>
        <end position="70"/>
    </location>
</feature>
<evidence type="ECO:0000256" key="8">
    <source>
        <dbReference type="ARBA" id="ARBA00022857"/>
    </source>
</evidence>
<comment type="catalytic activity">
    <reaction evidence="12">
        <text>2,5-diamino-6-(1-D-ribitylamino)pyrimidin-4(3H)-one 5'-phosphate + NAD(+) = 2,5-diamino-6-(1-D-ribosylamino)pyrimidin-4(3H)-one 5'-phosphate + NADH + H(+)</text>
        <dbReference type="Rhea" id="RHEA:27274"/>
        <dbReference type="ChEBI" id="CHEBI:15378"/>
        <dbReference type="ChEBI" id="CHEBI:57540"/>
        <dbReference type="ChEBI" id="CHEBI:57945"/>
        <dbReference type="ChEBI" id="CHEBI:58890"/>
        <dbReference type="ChEBI" id="CHEBI:59545"/>
        <dbReference type="EC" id="1.1.1.302"/>
    </reaction>
</comment>
<evidence type="ECO:0000256" key="2">
    <source>
        <dbReference type="ARBA" id="ARBA00005104"/>
    </source>
</evidence>
<evidence type="ECO:0000256" key="1">
    <source>
        <dbReference type="ARBA" id="ARBA00003555"/>
    </source>
</evidence>
<feature type="region of interest" description="Disordered" evidence="15">
    <location>
        <begin position="1"/>
        <end position="24"/>
    </location>
</feature>
<dbReference type="Proteomes" id="UP001306508">
    <property type="component" value="Unassembled WGS sequence"/>
</dbReference>
<evidence type="ECO:0000256" key="10">
    <source>
        <dbReference type="ARBA" id="ARBA00030073"/>
    </source>
</evidence>
<comment type="subunit">
    <text evidence="4">Homodimer.</text>
</comment>
<feature type="compositionally biased region" description="Basic and acidic residues" evidence="15">
    <location>
        <begin position="44"/>
        <end position="60"/>
    </location>
</feature>
<dbReference type="GO" id="GO:0050661">
    <property type="term" value="F:NADP binding"/>
    <property type="evidence" value="ECO:0007669"/>
    <property type="project" value="InterPro"/>
</dbReference>
<evidence type="ECO:0000313" key="17">
    <source>
        <dbReference type="EMBL" id="KAK5774023.1"/>
    </source>
</evidence>
<dbReference type="EMBL" id="JAWIZZ010000056">
    <property type="protein sequence ID" value="KAK5774023.1"/>
    <property type="molecule type" value="Genomic_DNA"/>
</dbReference>
<name>A0AAN7WEL0_9SACH</name>
<evidence type="ECO:0000256" key="15">
    <source>
        <dbReference type="SAM" id="MobiDB-lite"/>
    </source>
</evidence>
<evidence type="ECO:0000256" key="12">
    <source>
        <dbReference type="ARBA" id="ARBA00047550"/>
    </source>
</evidence>
<dbReference type="InterPro" id="IPR002734">
    <property type="entry name" value="RibDG_C"/>
</dbReference>
<dbReference type="Pfam" id="PF01872">
    <property type="entry name" value="RibD_C"/>
    <property type="match status" value="1"/>
</dbReference>
<dbReference type="PANTHER" id="PTHR38011:SF7">
    <property type="entry name" value="2,5-DIAMINO-6-RIBOSYLAMINO-4(3H)-PYRIMIDINONE 5'-PHOSPHATE REDUCTASE"/>
    <property type="match status" value="1"/>
</dbReference>
<proteinExistence type="inferred from homology"/>
<comment type="pathway">
    <text evidence="2">Cofactor biosynthesis; riboflavin biosynthesis.</text>
</comment>
<gene>
    <name evidence="17" type="ORF">RI543_004557</name>
</gene>
<evidence type="ECO:0000256" key="7">
    <source>
        <dbReference type="ARBA" id="ARBA00022619"/>
    </source>
</evidence>
<evidence type="ECO:0000256" key="4">
    <source>
        <dbReference type="ARBA" id="ARBA00011738"/>
    </source>
</evidence>
<dbReference type="PANTHER" id="PTHR38011">
    <property type="entry name" value="DIHYDROFOLATE REDUCTASE FAMILY PROTEIN (AFU_ORTHOLOGUE AFUA_8G06820)"/>
    <property type="match status" value="1"/>
</dbReference>
<feature type="compositionally biased region" description="Basic and acidic residues" evidence="15">
    <location>
        <begin position="8"/>
        <end position="24"/>
    </location>
</feature>
<accession>A0AAN7WEL0</accession>
<reference evidence="18" key="1">
    <citation type="submission" date="2023-07" db="EMBL/GenBank/DDBJ databases">
        <title>A draft genome of Kazachstania heterogenica Y-27499.</title>
        <authorList>
            <person name="Donic C."/>
            <person name="Kralova J.S."/>
            <person name="Fidel L."/>
            <person name="Ben-Dor S."/>
            <person name="Jung S."/>
        </authorList>
    </citation>
    <scope>NUCLEOTIDE SEQUENCE [LARGE SCALE GENOMIC DNA]</scope>
    <source>
        <strain evidence="18">Y27499</strain>
    </source>
</reference>
<dbReference type="Gene3D" id="3.40.430.10">
    <property type="entry name" value="Dihydrofolate Reductase, subunit A"/>
    <property type="match status" value="1"/>
</dbReference>
<dbReference type="GO" id="GO:0008703">
    <property type="term" value="F:5-amino-6-(5-phosphoribosylamino)uracil reductase activity"/>
    <property type="evidence" value="ECO:0007669"/>
    <property type="project" value="InterPro"/>
</dbReference>
<dbReference type="SUPFAM" id="SSF53597">
    <property type="entry name" value="Dihydrofolate reductase-like"/>
    <property type="match status" value="1"/>
</dbReference>
<keyword evidence="9" id="KW-0560">Oxidoreductase</keyword>
<keyword evidence="14" id="KW-0175">Coiled coil</keyword>
<comment type="caution">
    <text evidence="17">The sequence shown here is derived from an EMBL/GenBank/DDBJ whole genome shotgun (WGS) entry which is preliminary data.</text>
</comment>
<dbReference type="InterPro" id="IPR024072">
    <property type="entry name" value="DHFR-like_dom_sf"/>
</dbReference>
<evidence type="ECO:0000256" key="11">
    <source>
        <dbReference type="ARBA" id="ARBA00031630"/>
    </source>
</evidence>
<evidence type="ECO:0000256" key="14">
    <source>
        <dbReference type="SAM" id="Coils"/>
    </source>
</evidence>
<protein>
    <recommendedName>
        <fullName evidence="6">2,5-diamino-6-ribosylamino-4(3H)-pyrimidinone 5'-phosphate reductase</fullName>
        <ecNumber evidence="5">1.1.1.302</ecNumber>
    </recommendedName>
    <alternativeName>
        <fullName evidence="11">2,5-diamino-6-(5-phospho-D-ribosylamino)pyrimidin-4(3H)-one reductase</fullName>
    </alternativeName>
    <alternativeName>
        <fullName evidence="10">2,5-diamino-6-ribitylamino-4(3H)-pyrimidinone 5'-phosphate synthase</fullName>
    </alternativeName>
</protein>
<comment type="similarity">
    <text evidence="3">Belongs to the HTP reductase family.</text>
</comment>
<comment type="function">
    <text evidence="1">Catalyzes an early step in riboflavin biosynthesis, the NADPH-dependent reduction of the ribose side chain of 2,5-diamino-6-ribosylamino-4(3H)-pyrimidinone 5'-phosphate, yielding 2,5-diamino-6-ribitylamino-4(3H)-pyrimidinone 5'-phosphate.</text>
</comment>
<dbReference type="InterPro" id="IPR011549">
    <property type="entry name" value="RibD_C"/>
</dbReference>
<comment type="catalytic activity">
    <reaction evidence="13">
        <text>2,5-diamino-6-(1-D-ribitylamino)pyrimidin-4(3H)-one 5'-phosphate + NADP(+) = 2,5-diamino-6-(1-D-ribosylamino)pyrimidin-4(3H)-one 5'-phosphate + NADPH + H(+)</text>
        <dbReference type="Rhea" id="RHEA:27278"/>
        <dbReference type="ChEBI" id="CHEBI:15378"/>
        <dbReference type="ChEBI" id="CHEBI:57783"/>
        <dbReference type="ChEBI" id="CHEBI:58349"/>
        <dbReference type="ChEBI" id="CHEBI:58890"/>
        <dbReference type="ChEBI" id="CHEBI:59545"/>
        <dbReference type="EC" id="1.1.1.302"/>
    </reaction>
</comment>
<evidence type="ECO:0000256" key="5">
    <source>
        <dbReference type="ARBA" id="ARBA00012851"/>
    </source>
</evidence>
<dbReference type="EC" id="1.1.1.302" evidence="5"/>
<dbReference type="NCBIfam" id="TIGR00227">
    <property type="entry name" value="ribD_Cterm"/>
    <property type="match status" value="1"/>
</dbReference>
<feature type="domain" description="Bacterial bifunctional deaminase-reductase C-terminal" evidence="16">
    <location>
        <begin position="307"/>
        <end position="526"/>
    </location>
</feature>
<dbReference type="FunFam" id="3.40.430.10:FF:000011">
    <property type="entry name" value="Rib7p"/>
    <property type="match status" value="1"/>
</dbReference>
<sequence>MAIRHFRRPESINHTSLEEDTRNLEKKAVSRDGLVLSRSVNDILEEKDSDSSETESKSGSESESESESDAEITYYKPILIRKSESSKDLLTREPPLSIKDIEKKILNQRIEHSLTVTKNLSLNEINIDHNYTTTDKDLLKRTLLLNDDDTIDHDLEEEKWKDRQQLRLDRERKKLVQKQLEFEERQERLLKRSIASIVNENDNDNDHQINKRSLNRTKNIESKSHFEKRKRINSFKPQRVTDTTFNKDLPSSSLNKDLGKLASYRIIPYNIRTIINKILGMSLIPLPSDLLSFLEPYLPQNKSNRKPFVTLTYAQSLDSRISKGHGIRTKISHEETKSMTHYLRYHHDGILVGTGTVLTDNPGLNCKWVSDNDNNDDSNYQHNKTSSLMMYSPRPIIIDMKQKWKFTGSKMWDLYKAKQGKAPIVVIHGEPRQPEPDVSYMIMDSPTFEWEQLVVRLKDEYQIQSIMVEGGAQVINTLLLRPDLVDSLIVTIGPTYLGSNGVEVSPKGSLDLKNINWWKGINDTVLCATLSKE</sequence>
<organism evidence="17 18">
    <name type="scientific">Arxiozyma heterogenica</name>
    <dbReference type="NCBI Taxonomy" id="278026"/>
    <lineage>
        <taxon>Eukaryota</taxon>
        <taxon>Fungi</taxon>
        <taxon>Dikarya</taxon>
        <taxon>Ascomycota</taxon>
        <taxon>Saccharomycotina</taxon>
        <taxon>Saccharomycetes</taxon>
        <taxon>Saccharomycetales</taxon>
        <taxon>Saccharomycetaceae</taxon>
        <taxon>Arxiozyma</taxon>
    </lineage>
</organism>
<evidence type="ECO:0000256" key="3">
    <source>
        <dbReference type="ARBA" id="ARBA00009723"/>
    </source>
</evidence>
<keyword evidence="7" id="KW-0686">Riboflavin biosynthesis</keyword>
<dbReference type="InterPro" id="IPR050765">
    <property type="entry name" value="Riboflavin_Biosynth_HTPR"/>
</dbReference>
<dbReference type="AlphaFoldDB" id="A0AAN7WEL0"/>
<evidence type="ECO:0000256" key="9">
    <source>
        <dbReference type="ARBA" id="ARBA00023002"/>
    </source>
</evidence>
<evidence type="ECO:0000313" key="18">
    <source>
        <dbReference type="Proteomes" id="UP001306508"/>
    </source>
</evidence>
<evidence type="ECO:0000259" key="16">
    <source>
        <dbReference type="Pfam" id="PF01872"/>
    </source>
</evidence>
<keyword evidence="18" id="KW-1185">Reference proteome</keyword>
<evidence type="ECO:0000256" key="13">
    <source>
        <dbReference type="ARBA" id="ARBA00049020"/>
    </source>
</evidence>